<sequence>MGYTIKQKIEICLQSDANPLMTQMDLANWAMRKYNSANPPSQTTISRILSSKNDILGSKDSDFLLVRRRKVSNPLLRFVLTEWMTQAHWERIPVTTPIIQLTANAIWNKLPPKEKDGNGVFSQKWCNHFVRKLNVNLVGSPEAVRNNLGLPLNKVWGLDEKVGLKQYIRALIAKGNYAPKDLFTIDEFLLFYCVPLDQIFDVSSVDKGLNQTSNFSDFIITIMLGCNMDGSEKLNPLVVSKHDTFDLSKSTISTFHANPSYAQLSSHTLANKISEAYQITYKYNNNKWITSSTFQDYLLTLDHKLENVSPGRNIIIFLDDSSTHRLMNLEFKHVKLVYLENASKHNNPYNGLFNEVKFDYIPTSFGIIEEFKIVFRLQQYLEMINKQNNQTSTDHSLSPISRSESVTEKKSDCGEILSEKDYQVPFIRAIEWVKRSWDSISKQKIYQAWKKANIIDMTGPWPSLDPQVRADAAFTFRKLSESSEASDPHLAYNKLKSVMNYLNVVIPWEINELLGLVNERAKVSLNYASIDEMINSCALSEKNDVAVSEQATKVLDSGPEKEKAGSEVSEWTPMALNLLTDTNFEGSNPPTPQSDITMAKQFPVESAQQLRSFQNKLPPMAPASFARQIDTGNSRNSPRVFSLSESRSSSMNALLLATNASNHANLVSPPPASVMGSSNFNLPLLPRGVKREQESTYDEVPVNMGSSVSLDGSRKRLKLANNSTFGSPVQSPDIVGLPLFSQVTSGGEIYRFPYSLLNGRSALAPNSPVGIDSRVGQEEDLASVLQKVIEALNSNGLKLSDLAIEELKRNLSKIQGKENVSTWNGQEAPM</sequence>
<dbReference type="InterPro" id="IPR006600">
    <property type="entry name" value="HTH_CenpB_DNA-bd_dom"/>
</dbReference>
<dbReference type="STRING" id="2163413.A0A4P6XM55"/>
<dbReference type="Gene3D" id="1.10.10.60">
    <property type="entry name" value="Homeodomain-like"/>
    <property type="match status" value="2"/>
</dbReference>
<dbReference type="GO" id="GO:0003677">
    <property type="term" value="F:DNA binding"/>
    <property type="evidence" value="ECO:0007669"/>
    <property type="project" value="UniProtKB-KW"/>
</dbReference>
<dbReference type="PANTHER" id="PTHR19303:SF73">
    <property type="entry name" value="PROTEIN PDC2"/>
    <property type="match status" value="1"/>
</dbReference>
<proteinExistence type="predicted"/>
<name>A0A4P6XM55_9ASCO</name>
<evidence type="ECO:0000256" key="1">
    <source>
        <dbReference type="ARBA" id="ARBA00023125"/>
    </source>
</evidence>
<protein>
    <submittedName>
        <fullName evidence="3">Tc5 transposase DNA-binding domain-containing protein</fullName>
    </submittedName>
</protein>
<dbReference type="PANTHER" id="PTHR19303">
    <property type="entry name" value="TRANSPOSON"/>
    <property type="match status" value="1"/>
</dbReference>
<evidence type="ECO:0000313" key="3">
    <source>
        <dbReference type="EMBL" id="QBM86861.1"/>
    </source>
</evidence>
<evidence type="ECO:0000259" key="2">
    <source>
        <dbReference type="PROSITE" id="PS51253"/>
    </source>
</evidence>
<feature type="domain" description="HTH CENPB-type" evidence="2">
    <location>
        <begin position="64"/>
        <end position="139"/>
    </location>
</feature>
<dbReference type="SUPFAM" id="SSF46689">
    <property type="entry name" value="Homeodomain-like"/>
    <property type="match status" value="1"/>
</dbReference>
<dbReference type="Pfam" id="PF03184">
    <property type="entry name" value="DDE_1"/>
    <property type="match status" value="1"/>
</dbReference>
<dbReference type="InterPro" id="IPR050863">
    <property type="entry name" value="CenT-Element_Derived"/>
</dbReference>
<dbReference type="GO" id="GO:0005634">
    <property type="term" value="C:nucleus"/>
    <property type="evidence" value="ECO:0007669"/>
    <property type="project" value="TreeGrafter"/>
</dbReference>
<organism evidence="3 4">
    <name type="scientific">Metschnikowia aff. pulcherrima</name>
    <dbReference type="NCBI Taxonomy" id="2163413"/>
    <lineage>
        <taxon>Eukaryota</taxon>
        <taxon>Fungi</taxon>
        <taxon>Dikarya</taxon>
        <taxon>Ascomycota</taxon>
        <taxon>Saccharomycotina</taxon>
        <taxon>Pichiomycetes</taxon>
        <taxon>Metschnikowiaceae</taxon>
        <taxon>Metschnikowia</taxon>
    </lineage>
</organism>
<dbReference type="SMART" id="SM00674">
    <property type="entry name" value="CENPB"/>
    <property type="match status" value="1"/>
</dbReference>
<dbReference type="Proteomes" id="UP000292447">
    <property type="component" value="Chromosome II"/>
</dbReference>
<dbReference type="PROSITE" id="PS51253">
    <property type="entry name" value="HTH_CENPB"/>
    <property type="match status" value="1"/>
</dbReference>
<keyword evidence="4" id="KW-1185">Reference proteome</keyword>
<dbReference type="InterPro" id="IPR009057">
    <property type="entry name" value="Homeodomain-like_sf"/>
</dbReference>
<accession>A0A4P6XM55</accession>
<dbReference type="EMBL" id="CP034457">
    <property type="protein sequence ID" value="QBM86861.1"/>
    <property type="molecule type" value="Genomic_DNA"/>
</dbReference>
<dbReference type="AlphaFoldDB" id="A0A4P6XM55"/>
<gene>
    <name evidence="3" type="primary">MPUL0B00510</name>
    <name evidence="3" type="ORF">METSCH_B00510</name>
</gene>
<dbReference type="Pfam" id="PF03221">
    <property type="entry name" value="HTH_Tnp_Tc5"/>
    <property type="match status" value="1"/>
</dbReference>
<dbReference type="InterPro" id="IPR004875">
    <property type="entry name" value="DDE_SF_endonuclease_dom"/>
</dbReference>
<evidence type="ECO:0000313" key="4">
    <source>
        <dbReference type="Proteomes" id="UP000292447"/>
    </source>
</evidence>
<reference evidence="4" key="1">
    <citation type="submission" date="2019-03" db="EMBL/GenBank/DDBJ databases">
        <title>Snf2 controls pulcherriminic acid biosynthesis and connects pigmentation and antifungal activity of the yeast Metschnikowia pulcherrima.</title>
        <authorList>
            <person name="Gore-Lloyd D."/>
            <person name="Sumann I."/>
            <person name="Brachmann A.O."/>
            <person name="Schneeberger K."/>
            <person name="Ortiz-Merino R.A."/>
            <person name="Moreno-Beltran M."/>
            <person name="Schlaefli M."/>
            <person name="Kirner P."/>
            <person name="Santos Kron A."/>
            <person name="Wolfe K.H."/>
            <person name="Piel J."/>
            <person name="Ahrens C.H."/>
            <person name="Henk D."/>
            <person name="Freimoser F.M."/>
        </authorList>
    </citation>
    <scope>NUCLEOTIDE SEQUENCE [LARGE SCALE GENOMIC DNA]</scope>
    <source>
        <strain evidence="4">APC 1.2</strain>
    </source>
</reference>
<keyword evidence="1 3" id="KW-0238">DNA-binding</keyword>